<comment type="caution">
    <text evidence="2">The sequence shown here is derived from an EMBL/GenBank/DDBJ whole genome shotgun (WGS) entry which is preliminary data.</text>
</comment>
<protein>
    <submittedName>
        <fullName evidence="2">Uncharacterized protein</fullName>
    </submittedName>
</protein>
<feature type="region of interest" description="Disordered" evidence="1">
    <location>
        <begin position="1"/>
        <end position="77"/>
    </location>
</feature>
<reference evidence="2" key="1">
    <citation type="submission" date="2023-02" db="EMBL/GenBank/DDBJ databases">
        <authorList>
            <person name="Palmer J.M."/>
        </authorList>
    </citation>
    <scope>NUCLEOTIDE SEQUENCE</scope>
    <source>
        <strain evidence="2">FW57</strain>
    </source>
</reference>
<name>A0AAD4F4E0_9PEZI</name>
<evidence type="ECO:0000313" key="2">
    <source>
        <dbReference type="EMBL" id="KAG7292720.1"/>
    </source>
</evidence>
<feature type="compositionally biased region" description="Polar residues" evidence="1">
    <location>
        <begin position="174"/>
        <end position="186"/>
    </location>
</feature>
<dbReference type="EMBL" id="JAHCVI010000001">
    <property type="protein sequence ID" value="KAG7292720.1"/>
    <property type="molecule type" value="Genomic_DNA"/>
</dbReference>
<proteinExistence type="predicted"/>
<feature type="region of interest" description="Disordered" evidence="1">
    <location>
        <begin position="92"/>
        <end position="212"/>
    </location>
</feature>
<sequence>MPGHAHESTRPPGSPRSAHPHPNLPSFWTAGAREQPHPNSPASTDSDSDSDADDTPSVPAAYTRPAHVLRPGSRYPYIPHLYNSNARTWIPVNPSAEQWGPPGYSTPSPTESDVDDTAAISDDDTDEDTRFLRQGQGGGARSRRYEGARGALGIARGQFGDGQDPASMEEGRTETVQSRNSGSSEETLVEREPVDGREGDEGHPVSANGTAY</sequence>
<dbReference type="AlphaFoldDB" id="A0AAD4F4E0"/>
<dbReference type="Proteomes" id="UP001197093">
    <property type="component" value="Unassembled WGS sequence"/>
</dbReference>
<keyword evidence="3" id="KW-1185">Reference proteome</keyword>
<feature type="compositionally biased region" description="Acidic residues" evidence="1">
    <location>
        <begin position="112"/>
        <end position="127"/>
    </location>
</feature>
<feature type="compositionally biased region" description="Basic and acidic residues" evidence="1">
    <location>
        <begin position="188"/>
        <end position="203"/>
    </location>
</feature>
<evidence type="ECO:0000313" key="3">
    <source>
        <dbReference type="Proteomes" id="UP001197093"/>
    </source>
</evidence>
<gene>
    <name evidence="2" type="ORF">NEMBOFW57_002759</name>
</gene>
<evidence type="ECO:0000256" key="1">
    <source>
        <dbReference type="SAM" id="MobiDB-lite"/>
    </source>
</evidence>
<organism evidence="2 3">
    <name type="scientific">Staphylotrichum longicolle</name>
    <dbReference type="NCBI Taxonomy" id="669026"/>
    <lineage>
        <taxon>Eukaryota</taxon>
        <taxon>Fungi</taxon>
        <taxon>Dikarya</taxon>
        <taxon>Ascomycota</taxon>
        <taxon>Pezizomycotina</taxon>
        <taxon>Sordariomycetes</taxon>
        <taxon>Sordariomycetidae</taxon>
        <taxon>Sordariales</taxon>
        <taxon>Chaetomiaceae</taxon>
        <taxon>Staphylotrichum</taxon>
    </lineage>
</organism>
<accession>A0AAD4F4E0</accession>